<dbReference type="Proteomes" id="UP000194933">
    <property type="component" value="Unassembled WGS sequence"/>
</dbReference>
<keyword evidence="3" id="KW-1185">Reference proteome</keyword>
<dbReference type="Gene3D" id="1.10.10.10">
    <property type="entry name" value="Winged helix-like DNA-binding domain superfamily/Winged helix DNA-binding domain"/>
    <property type="match status" value="1"/>
</dbReference>
<dbReference type="InterPro" id="IPR005149">
    <property type="entry name" value="Tscrpt_reg_PadR_N"/>
</dbReference>
<reference evidence="2 3" key="1">
    <citation type="submission" date="2017-05" db="EMBL/GenBank/DDBJ databases">
        <title>The Genome Sequence of Enterococcus sp. 10A9_DIV0425.</title>
        <authorList>
            <consortium name="The Broad Institute Genomics Platform"/>
            <consortium name="The Broad Institute Genomic Center for Infectious Diseases"/>
            <person name="Earl A."/>
            <person name="Manson A."/>
            <person name="Schwartman J."/>
            <person name="Gilmore M."/>
            <person name="Abouelleil A."/>
            <person name="Cao P."/>
            <person name="Chapman S."/>
            <person name="Cusick C."/>
            <person name="Shea T."/>
            <person name="Young S."/>
            <person name="Neafsey D."/>
            <person name="Nusbaum C."/>
            <person name="Birren B."/>
        </authorList>
    </citation>
    <scope>NUCLEOTIDE SEQUENCE [LARGE SCALE GENOMIC DNA]</scope>
    <source>
        <strain evidence="2 3">10A9_DIV0425</strain>
    </source>
</reference>
<dbReference type="InterPro" id="IPR036388">
    <property type="entry name" value="WH-like_DNA-bd_sf"/>
</dbReference>
<evidence type="ECO:0000259" key="1">
    <source>
        <dbReference type="Pfam" id="PF03551"/>
    </source>
</evidence>
<dbReference type="SUPFAM" id="SSF46785">
    <property type="entry name" value="Winged helix' DNA-binding domain"/>
    <property type="match status" value="1"/>
</dbReference>
<sequence length="114" mass="13710">MKNMTEMFKGVLEGIVLEIISNKETYGYEITRTLQELGFEEIVEGTVYTILIRLEKKELVTVEKKKSDLGPMRKFYRLNERGEEERKEFWERWDFFSGKLEELKENFAKENKND</sequence>
<dbReference type="Pfam" id="PF03551">
    <property type="entry name" value="PadR"/>
    <property type="match status" value="1"/>
</dbReference>
<dbReference type="RefSeq" id="WP_086284442.1">
    <property type="nucleotide sequence ID" value="NZ_NGMO01000002.1"/>
</dbReference>
<protein>
    <submittedName>
        <fullName evidence="2">PadR-like family transcriptional regulator</fullName>
    </submittedName>
</protein>
<feature type="domain" description="Transcription regulator PadR N-terminal" evidence="1">
    <location>
        <begin position="16"/>
        <end position="87"/>
    </location>
</feature>
<dbReference type="InterPro" id="IPR052509">
    <property type="entry name" value="Metal_resp_DNA-bind_regulator"/>
</dbReference>
<accession>A0A242K2D5</accession>
<dbReference type="InterPro" id="IPR036390">
    <property type="entry name" value="WH_DNA-bd_sf"/>
</dbReference>
<dbReference type="EMBL" id="NGMO01000002">
    <property type="protein sequence ID" value="OTP11206.1"/>
    <property type="molecule type" value="Genomic_DNA"/>
</dbReference>
<organism evidence="2 3">
    <name type="scientific">Candidatus Enterococcus wittei</name>
    <dbReference type="NCBI Taxonomy" id="1987383"/>
    <lineage>
        <taxon>Bacteria</taxon>
        <taxon>Bacillati</taxon>
        <taxon>Bacillota</taxon>
        <taxon>Bacilli</taxon>
        <taxon>Lactobacillales</taxon>
        <taxon>Enterococcaceae</taxon>
        <taxon>Enterococcus</taxon>
    </lineage>
</organism>
<dbReference type="PANTHER" id="PTHR33169">
    <property type="entry name" value="PADR-FAMILY TRANSCRIPTIONAL REGULATOR"/>
    <property type="match status" value="1"/>
</dbReference>
<gene>
    <name evidence="2" type="ORF">A5844_001340</name>
</gene>
<dbReference type="PANTHER" id="PTHR33169:SF14">
    <property type="entry name" value="TRANSCRIPTIONAL REGULATOR RV3488"/>
    <property type="match status" value="1"/>
</dbReference>
<evidence type="ECO:0000313" key="3">
    <source>
        <dbReference type="Proteomes" id="UP000194933"/>
    </source>
</evidence>
<dbReference type="STRING" id="1987383.A5844_001340"/>
<comment type="caution">
    <text evidence="2">The sequence shown here is derived from an EMBL/GenBank/DDBJ whole genome shotgun (WGS) entry which is preliminary data.</text>
</comment>
<dbReference type="AlphaFoldDB" id="A0A242K2D5"/>
<proteinExistence type="predicted"/>
<name>A0A242K2D5_9ENTE</name>
<evidence type="ECO:0000313" key="2">
    <source>
        <dbReference type="EMBL" id="OTP11206.1"/>
    </source>
</evidence>